<keyword evidence="1" id="KW-0614">Plasmid</keyword>
<dbReference type="HOGENOM" id="CLU_949210_0_0_0"/>
<evidence type="ECO:0000313" key="1">
    <source>
        <dbReference type="EMBL" id="ABX07801.1"/>
    </source>
</evidence>
<dbReference type="AlphaFoldDB" id="A9B8Y7"/>
<dbReference type="Proteomes" id="UP000000787">
    <property type="component" value="Plasmid pHAU01"/>
</dbReference>
<reference evidence="1 2" key="1">
    <citation type="journal article" date="2011" name="Stand. Genomic Sci.">
        <title>Complete genome sequence of the filamentous gliding predatory bacterium Herpetosiphon aurantiacus type strain (114-95(T)).</title>
        <authorList>
            <person name="Kiss H."/>
            <person name="Nett M."/>
            <person name="Domin N."/>
            <person name="Martin K."/>
            <person name="Maresca J.A."/>
            <person name="Copeland A."/>
            <person name="Lapidus A."/>
            <person name="Lucas S."/>
            <person name="Berry K.W."/>
            <person name="Glavina Del Rio T."/>
            <person name="Dalin E."/>
            <person name="Tice H."/>
            <person name="Pitluck S."/>
            <person name="Richardson P."/>
            <person name="Bruce D."/>
            <person name="Goodwin L."/>
            <person name="Han C."/>
            <person name="Detter J.C."/>
            <person name="Schmutz J."/>
            <person name="Brettin T."/>
            <person name="Land M."/>
            <person name="Hauser L."/>
            <person name="Kyrpides N.C."/>
            <person name="Ivanova N."/>
            <person name="Goker M."/>
            <person name="Woyke T."/>
            <person name="Klenk H.P."/>
            <person name="Bryant D.A."/>
        </authorList>
    </citation>
    <scope>NUCLEOTIDE SEQUENCE [LARGE SCALE GENOMIC DNA]</scope>
    <source>
        <strain evidence="2">ATCC 23779 / DSM 785 / 114-95</strain>
        <plasmid evidence="1">pHAU01</plasmid>
    </source>
</reference>
<dbReference type="BioCyc" id="HAUR316274:GHYA-5235-MONOMER"/>
<proteinExistence type="predicted"/>
<dbReference type="KEGG" id="hau:Haur_5173"/>
<evidence type="ECO:0000313" key="2">
    <source>
        <dbReference type="Proteomes" id="UP000000787"/>
    </source>
</evidence>
<organism evidence="1 2">
    <name type="scientific">Herpetosiphon aurantiacus (strain ATCC 23779 / DSM 785 / 114-95)</name>
    <dbReference type="NCBI Taxonomy" id="316274"/>
    <lineage>
        <taxon>Bacteria</taxon>
        <taxon>Bacillati</taxon>
        <taxon>Chloroflexota</taxon>
        <taxon>Chloroflexia</taxon>
        <taxon>Herpetosiphonales</taxon>
        <taxon>Herpetosiphonaceae</taxon>
        <taxon>Herpetosiphon</taxon>
    </lineage>
</organism>
<gene>
    <name evidence="1" type="ordered locus">Haur_5173</name>
</gene>
<dbReference type="InParanoid" id="A9B8Y7"/>
<accession>A9B8Y7</accession>
<keyword evidence="2" id="KW-1185">Reference proteome</keyword>
<geneLocation type="plasmid" evidence="1 2">
    <name>pHAU01</name>
</geneLocation>
<dbReference type="EMBL" id="CP000876">
    <property type="protein sequence ID" value="ABX07801.1"/>
    <property type="molecule type" value="Genomic_DNA"/>
</dbReference>
<sequence>MTRNLMAYGSIPSQASMDTVFAQTTAIAFYPHPSHQTPHRWCTDRSQIASLSWVIRIHEPAEPGFAVLSLGDYALACHANNTLLATFSIDASGSLRCSRWNSDAWLCDSVGLDAWRETQGWEAEMETGWVVSSQGALFDRWWHSVPPCLREQRPLVVSYSQSNRQQMQTLLKTTYPHPSAYFSELFCWFGAGTGNWEDFPPYETLPCDLLLLEDSEPLIAYLKAPILPLHNLRGIARFLCTIPLSQAQTLIQFLPFHRVQALDQYICHWLGSSMQRQFRLRFGSLLKHSDMHQ</sequence>
<protein>
    <submittedName>
        <fullName evidence="1">Uncharacterized protein</fullName>
    </submittedName>
</protein>
<name>A9B8Y7_HERA2</name>